<feature type="region of interest" description="Disordered" evidence="1">
    <location>
        <begin position="607"/>
        <end position="635"/>
    </location>
</feature>
<feature type="region of interest" description="Disordered" evidence="1">
    <location>
        <begin position="298"/>
        <end position="373"/>
    </location>
</feature>
<dbReference type="EMBL" id="JAGQLK010000108">
    <property type="protein sequence ID" value="MCA9383663.1"/>
    <property type="molecule type" value="Genomic_DNA"/>
</dbReference>
<accession>A0A955L6P7</accession>
<keyword evidence="2" id="KW-0472">Membrane</keyword>
<evidence type="ECO:0000256" key="1">
    <source>
        <dbReference type="SAM" id="MobiDB-lite"/>
    </source>
</evidence>
<keyword evidence="2" id="KW-1133">Transmembrane helix</keyword>
<gene>
    <name evidence="3" type="ORF">KC909_04810</name>
</gene>
<protein>
    <recommendedName>
        <fullName evidence="5">DUF11 domain-containing protein</fullName>
    </recommendedName>
</protein>
<sequence length="635" mass="67282">MKRRRIVVIILLIFTLVTAGAAIYIGFKLQGGGDTAPDTSEAAPAGSRYLGPGCNGQCDSGSQCNGYGNSLLPGEMVSCYLVSGSTYGCYAEAANSGGNSCYLRCSPYGWAACNCDLSGCQTRCAAEHAGQTGTFTRVETCGQYNGGGCGQSFMCSCTLTATPPPTTPPVTPPPTTPPVTQPPGCPYTNVDTQFWVQCPGEPSSGCGLGFWGNGGNVTTYLNNNNITVPNDLDINCFASGGQNGIMNDAYVELRINGNLVNTYNTPSPRNINLVGLASPGSTIQATCISSGFPSDPQCRNADSFTLASNPPTSTPVPSNTPTPTPTVTPSPTPSPTPRPTATPTPTPPNTPTPSPTPLPTITPSPTPTPPVCGQPCDPNGPSCADINNVCVEDTPGSYICVLDVCNENPGACNPDQCSLIDEIYVEKSSVEVCEPDASESLVTYTIVIRNPQPNARTIDAIDTHAQTIPAEYLVEGSINPSSGVFSDGVITWTNLALPANDSITLTYQLLIPESAFGEYTNTVVIEEGGEVRGQDTHLVNVDCLPPTALISENSDRLIIGVMLILTGFMLYRFGIYNHFGEAFWKIGGKYLLNGILPEYKEKYQAEQKVKDQKNADKQNEKIRSKFEERMKDSLE</sequence>
<proteinExistence type="predicted"/>
<evidence type="ECO:0000313" key="3">
    <source>
        <dbReference type="EMBL" id="MCA9383663.1"/>
    </source>
</evidence>
<dbReference type="AlphaFoldDB" id="A0A955L6P7"/>
<feature type="compositionally biased region" description="Pro residues" evidence="1">
    <location>
        <begin position="312"/>
        <end position="372"/>
    </location>
</feature>
<evidence type="ECO:0000313" key="4">
    <source>
        <dbReference type="Proteomes" id="UP000783287"/>
    </source>
</evidence>
<comment type="caution">
    <text evidence="3">The sequence shown here is derived from an EMBL/GenBank/DDBJ whole genome shotgun (WGS) entry which is preliminary data.</text>
</comment>
<keyword evidence="2" id="KW-0812">Transmembrane</keyword>
<name>A0A955L6P7_9BACT</name>
<feature type="transmembrane region" description="Helical" evidence="2">
    <location>
        <begin position="557"/>
        <end position="575"/>
    </location>
</feature>
<dbReference type="Proteomes" id="UP000783287">
    <property type="component" value="Unassembled WGS sequence"/>
</dbReference>
<evidence type="ECO:0008006" key="5">
    <source>
        <dbReference type="Google" id="ProtNLM"/>
    </source>
</evidence>
<organism evidence="3 4">
    <name type="scientific">Candidatus Dojkabacteria bacterium</name>
    <dbReference type="NCBI Taxonomy" id="2099670"/>
    <lineage>
        <taxon>Bacteria</taxon>
        <taxon>Candidatus Dojkabacteria</taxon>
    </lineage>
</organism>
<evidence type="ECO:0000256" key="2">
    <source>
        <dbReference type="SAM" id="Phobius"/>
    </source>
</evidence>
<reference evidence="3" key="1">
    <citation type="submission" date="2020-04" db="EMBL/GenBank/DDBJ databases">
        <authorList>
            <person name="Zhang T."/>
        </authorList>
    </citation>
    <scope>NUCLEOTIDE SEQUENCE</scope>
    <source>
        <strain evidence="3">HKST-UBA14</strain>
    </source>
</reference>
<reference evidence="3" key="2">
    <citation type="journal article" date="2021" name="Microbiome">
        <title>Successional dynamics and alternative stable states in a saline activated sludge microbial community over 9 years.</title>
        <authorList>
            <person name="Wang Y."/>
            <person name="Ye J."/>
            <person name="Ju F."/>
            <person name="Liu L."/>
            <person name="Boyd J.A."/>
            <person name="Deng Y."/>
            <person name="Parks D.H."/>
            <person name="Jiang X."/>
            <person name="Yin X."/>
            <person name="Woodcroft B.J."/>
            <person name="Tyson G.W."/>
            <person name="Hugenholtz P."/>
            <person name="Polz M.F."/>
            <person name="Zhang T."/>
        </authorList>
    </citation>
    <scope>NUCLEOTIDE SEQUENCE</scope>
    <source>
        <strain evidence="3">HKST-UBA14</strain>
    </source>
</reference>